<dbReference type="KEGG" id="pmrn:116941889"/>
<evidence type="ECO:0000256" key="1">
    <source>
        <dbReference type="ARBA" id="ARBA00004401"/>
    </source>
</evidence>
<dbReference type="GO" id="GO:0070006">
    <property type="term" value="F:metalloaminopeptidase activity"/>
    <property type="evidence" value="ECO:0007669"/>
    <property type="project" value="TreeGrafter"/>
</dbReference>
<evidence type="ECO:0000313" key="25">
    <source>
        <dbReference type="RefSeq" id="XP_032809108.1"/>
    </source>
</evidence>
<dbReference type="InterPro" id="IPR050344">
    <property type="entry name" value="Peptidase_M1_aminopeptidases"/>
</dbReference>
<dbReference type="FunFam" id="2.60.40.1730:FF:000001">
    <property type="entry name" value="Leucyl-cystinyl aminopeptidase"/>
    <property type="match status" value="1"/>
</dbReference>
<keyword evidence="24" id="KW-1185">Reference proteome</keyword>
<dbReference type="PANTHER" id="PTHR11533">
    <property type="entry name" value="PROTEASE M1 ZINC METALLOPROTEASE"/>
    <property type="match status" value="1"/>
</dbReference>
<dbReference type="InterPro" id="IPR042097">
    <property type="entry name" value="Aminopeptidase_N-like_N_sf"/>
</dbReference>
<dbReference type="InterPro" id="IPR014782">
    <property type="entry name" value="Peptidase_M1_dom"/>
</dbReference>
<keyword evidence="13" id="KW-0472">Membrane</keyword>
<dbReference type="GO" id="GO:0008270">
    <property type="term" value="F:zinc ion binding"/>
    <property type="evidence" value="ECO:0007669"/>
    <property type="project" value="UniProtKB-UniRule"/>
</dbReference>
<evidence type="ECO:0000259" key="21">
    <source>
        <dbReference type="Pfam" id="PF01433"/>
    </source>
</evidence>
<dbReference type="Gene3D" id="1.25.50.20">
    <property type="match status" value="1"/>
</dbReference>
<evidence type="ECO:0000259" key="22">
    <source>
        <dbReference type="Pfam" id="PF11838"/>
    </source>
</evidence>
<feature type="compositionally biased region" description="Low complexity" evidence="20">
    <location>
        <begin position="40"/>
        <end position="55"/>
    </location>
</feature>
<feature type="domain" description="Peptidase M1 membrane alanine aminopeptidase" evidence="21">
    <location>
        <begin position="325"/>
        <end position="552"/>
    </location>
</feature>
<keyword evidence="15" id="KW-0325">Glycoprotein</keyword>
<keyword evidence="6" id="KW-0812">Transmembrane</keyword>
<dbReference type="GO" id="GO:0042277">
    <property type="term" value="F:peptide binding"/>
    <property type="evidence" value="ECO:0007669"/>
    <property type="project" value="TreeGrafter"/>
</dbReference>
<dbReference type="InterPro" id="IPR001930">
    <property type="entry name" value="Peptidase_M1"/>
</dbReference>
<dbReference type="InterPro" id="IPR034016">
    <property type="entry name" value="M1_APN-typ"/>
</dbReference>
<evidence type="ECO:0000256" key="2">
    <source>
        <dbReference type="ARBA" id="ARBA00010136"/>
    </source>
</evidence>
<feature type="site" description="Transition state stabilizer" evidence="18">
    <location>
        <position position="486"/>
    </location>
</feature>
<dbReference type="GO" id="GO:0005886">
    <property type="term" value="C:plasma membrane"/>
    <property type="evidence" value="ECO:0007669"/>
    <property type="project" value="UniProtKB-SubCell"/>
</dbReference>
<organism evidence="24 25">
    <name type="scientific">Petromyzon marinus</name>
    <name type="common">Sea lamprey</name>
    <dbReference type="NCBI Taxonomy" id="7757"/>
    <lineage>
        <taxon>Eukaryota</taxon>
        <taxon>Metazoa</taxon>
        <taxon>Chordata</taxon>
        <taxon>Craniata</taxon>
        <taxon>Vertebrata</taxon>
        <taxon>Cyclostomata</taxon>
        <taxon>Hyperoartia</taxon>
        <taxon>Petromyzontiformes</taxon>
        <taxon>Petromyzontidae</taxon>
        <taxon>Petromyzon</taxon>
    </lineage>
</organism>
<evidence type="ECO:0000256" key="5">
    <source>
        <dbReference type="ARBA" id="ARBA00022670"/>
    </source>
</evidence>
<dbReference type="CDD" id="cd09601">
    <property type="entry name" value="M1_APN-Q_like"/>
    <property type="match status" value="1"/>
</dbReference>
<reference evidence="25" key="1">
    <citation type="submission" date="2025-08" db="UniProtKB">
        <authorList>
            <consortium name="RefSeq"/>
        </authorList>
    </citation>
    <scope>IDENTIFICATION</scope>
    <source>
        <tissue evidence="25">Sperm</tissue>
    </source>
</reference>
<dbReference type="Proteomes" id="UP001318040">
    <property type="component" value="Chromosome 1"/>
</dbReference>
<keyword evidence="7 17" id="KW-0479">Metal-binding</keyword>
<dbReference type="Gene3D" id="2.60.40.1730">
    <property type="entry name" value="tricorn interacting facor f3 domain"/>
    <property type="match status" value="1"/>
</dbReference>
<dbReference type="Gene3D" id="2.60.40.1910">
    <property type="match status" value="1"/>
</dbReference>
<name>A0AAJ7WUG1_PETMA</name>
<evidence type="ECO:0000256" key="13">
    <source>
        <dbReference type="ARBA" id="ARBA00023136"/>
    </source>
</evidence>
<dbReference type="GO" id="GO:0006508">
    <property type="term" value="P:proteolysis"/>
    <property type="evidence" value="ECO:0007669"/>
    <property type="project" value="UniProtKB-KW"/>
</dbReference>
<comment type="similarity">
    <text evidence="2 19">Belongs to the peptidase M1 family.</text>
</comment>
<evidence type="ECO:0000256" key="7">
    <source>
        <dbReference type="ARBA" id="ARBA00022723"/>
    </source>
</evidence>
<evidence type="ECO:0000259" key="23">
    <source>
        <dbReference type="Pfam" id="PF17900"/>
    </source>
</evidence>
<protein>
    <recommendedName>
        <fullName evidence="19">Aminopeptidase</fullName>
        <ecNumber evidence="19">3.4.11.-</ecNumber>
    </recommendedName>
</protein>
<evidence type="ECO:0000256" key="14">
    <source>
        <dbReference type="ARBA" id="ARBA00023157"/>
    </source>
</evidence>
<evidence type="ECO:0000256" key="17">
    <source>
        <dbReference type="PIRSR" id="PIRSR634016-3"/>
    </source>
</evidence>
<evidence type="ECO:0000256" key="16">
    <source>
        <dbReference type="PIRSR" id="PIRSR634016-1"/>
    </source>
</evidence>
<proteinExistence type="inferred from homology"/>
<comment type="subcellular location">
    <subcellularLocation>
        <location evidence="1">Cell membrane</location>
        <topology evidence="1">Single-pass type II membrane protein</topology>
    </subcellularLocation>
</comment>
<dbReference type="Pfam" id="PF17900">
    <property type="entry name" value="Peptidase_M1_N"/>
    <property type="match status" value="1"/>
</dbReference>
<evidence type="ECO:0000256" key="18">
    <source>
        <dbReference type="PIRSR" id="PIRSR634016-4"/>
    </source>
</evidence>
<evidence type="ECO:0000256" key="9">
    <source>
        <dbReference type="ARBA" id="ARBA00022833"/>
    </source>
</evidence>
<dbReference type="InterPro" id="IPR045357">
    <property type="entry name" value="Aminopeptidase_N-like_N"/>
</dbReference>
<dbReference type="GO" id="GO:0005615">
    <property type="term" value="C:extracellular space"/>
    <property type="evidence" value="ECO:0007669"/>
    <property type="project" value="TreeGrafter"/>
</dbReference>
<sequence>MSSIAMNKLVVALLGVLFVGMLATIIALSVVYSNELNANKEPAAPAPTEKTTPKPSDITTEKPTTQSNEKPTPTIRPGPWKNIRLPKNLVPISYKVKLWPKLDPDPVTKLYTFSGDSTVEFQCLVPTSNVIIHSNKLNYTVKGSHLALLKDSAGNGVEVASSWLEPKNQYLVLELKAPLQENAIYTMATEFVGELADDLAGFYRSEYTEETGNRKVLATTQMQPTDARKAFPCFDEPAMKATFDVTIKHKPEHKAISNMPIIDEKNITEGAITWRETTFNTTLKMSTYLLAFIVCEFTYIEKIENGTQIRIWARPQAVDDGQADYALNITGNILNFFADYYQVAYPLPKSDQIALPDFAAGAMENWGLVTYRETALLYDPVQSSNGNKERVASVVAHELAHQWFGNLVTLKWWNDLWLNEGFASYVEYLGADYAEPSWELKDLFVMSDLHRVFSTDSLVSSHPLSSAEEDINTPGEINELFDSISYSKGGSVLRMLSSFLTEPVFVEGLNTYLLAHQLSNAAVDDLWHHQQQAVNKNNVILPKTVKEIMDTWTLQMGYPVIKLDTSSGKVTQKHFLIDPEAVVERPSPFNKIYNNQCFYSYLWDVPITWMKEGSNSTEWLLGVREATISALKSNDEWILLNIDEVGYYRVNYDVANWNRLLDELKTNLEVIPVINRAQIIDDAFNLARAKHIDVELALNTTLYLIDERKYQPWQATISSISYFKQMLDRSAVFGNMQKYILQQVLPLYNYYDELVSSNWNDVPPGHADQYNQVNAISLACSYNHPPCEKKASDTYKAWMENPTNNFIHANLKSTVYCAAIAAGGQAEWDFGWKMFKETSLATEADKLRDALACSKQTWILNRFLEYTLDPTMIRKQDATNTIVRIASNVVGQSLAWDFIRANWEYIFTEYGGGSFSFSRLIEGVTGRFSTEYELKQLEQFKADNQEVGFGSGTRALEQALERTKANIKWRAENEKRIDEWFIDYINP</sequence>
<feature type="domain" description="Aminopeptidase N-like N-terminal" evidence="23">
    <location>
        <begin position="91"/>
        <end position="289"/>
    </location>
</feature>
<evidence type="ECO:0000256" key="4">
    <source>
        <dbReference type="ARBA" id="ARBA00022475"/>
    </source>
</evidence>
<dbReference type="RefSeq" id="XP_032809108.1">
    <property type="nucleotide sequence ID" value="XM_032953217.1"/>
</dbReference>
<dbReference type="PANTHER" id="PTHR11533:SF172">
    <property type="entry name" value="AMINOPEPTIDASE N"/>
    <property type="match status" value="1"/>
</dbReference>
<evidence type="ECO:0000256" key="8">
    <source>
        <dbReference type="ARBA" id="ARBA00022801"/>
    </source>
</evidence>
<dbReference type="Gene3D" id="1.10.390.10">
    <property type="entry name" value="Neutral Protease Domain 2"/>
    <property type="match status" value="1"/>
</dbReference>
<feature type="domain" description="ERAP1-like C-terminal" evidence="22">
    <location>
        <begin position="637"/>
        <end position="964"/>
    </location>
</feature>
<evidence type="ECO:0000313" key="24">
    <source>
        <dbReference type="Proteomes" id="UP001318040"/>
    </source>
</evidence>
<dbReference type="InterPro" id="IPR024571">
    <property type="entry name" value="ERAP1-like_C_dom"/>
</dbReference>
<keyword evidence="14" id="KW-1015">Disulfide bond</keyword>
<dbReference type="SUPFAM" id="SSF55486">
    <property type="entry name" value="Metalloproteases ('zincins'), catalytic domain"/>
    <property type="match status" value="1"/>
</dbReference>
<dbReference type="Pfam" id="PF11838">
    <property type="entry name" value="ERAP1_C"/>
    <property type="match status" value="1"/>
</dbReference>
<accession>A0AAJ7WUG1</accession>
<dbReference type="GO" id="GO:0043171">
    <property type="term" value="P:peptide catabolic process"/>
    <property type="evidence" value="ECO:0007669"/>
    <property type="project" value="TreeGrafter"/>
</dbReference>
<keyword evidence="10" id="KW-0735">Signal-anchor</keyword>
<dbReference type="FunFam" id="2.60.40.1910:FF:000006">
    <property type="entry name" value="Aminopeptidase"/>
    <property type="match status" value="1"/>
</dbReference>
<evidence type="ECO:0000256" key="10">
    <source>
        <dbReference type="ARBA" id="ARBA00022968"/>
    </source>
</evidence>
<keyword evidence="9 17" id="KW-0862">Zinc</keyword>
<keyword evidence="11" id="KW-1133">Transmembrane helix</keyword>
<dbReference type="Pfam" id="PF01433">
    <property type="entry name" value="Peptidase_M1"/>
    <property type="match status" value="1"/>
</dbReference>
<dbReference type="AlphaFoldDB" id="A0AAJ7WUG1"/>
<keyword evidence="8 19" id="KW-0378">Hydrolase</keyword>
<evidence type="ECO:0000256" key="11">
    <source>
        <dbReference type="ARBA" id="ARBA00022989"/>
    </source>
</evidence>
<comment type="cofactor">
    <cofactor evidence="17 19">
        <name>Zn(2+)</name>
        <dbReference type="ChEBI" id="CHEBI:29105"/>
    </cofactor>
    <text evidence="17 19">Binds 1 zinc ion per subunit.</text>
</comment>
<keyword evidence="4" id="KW-1003">Cell membrane</keyword>
<keyword evidence="3 19" id="KW-0031">Aminopeptidase</keyword>
<feature type="binding site" evidence="17">
    <location>
        <position position="420"/>
    </location>
    <ligand>
        <name>Zn(2+)</name>
        <dbReference type="ChEBI" id="CHEBI:29105"/>
        <note>catalytic</note>
    </ligand>
</feature>
<dbReference type="EC" id="3.4.11.-" evidence="19"/>
<dbReference type="FunFam" id="1.10.390.10:FF:000016">
    <property type="entry name" value="Glutamyl aminopeptidase"/>
    <property type="match status" value="1"/>
</dbReference>
<feature type="compositionally biased region" description="Polar residues" evidence="20">
    <location>
        <begin position="57"/>
        <end position="71"/>
    </location>
</feature>
<feature type="region of interest" description="Disordered" evidence="20">
    <location>
        <begin position="40"/>
        <end position="78"/>
    </location>
</feature>
<keyword evidence="5 19" id="KW-0645">Protease</keyword>
<keyword evidence="12 19" id="KW-0482">Metalloprotease</keyword>
<evidence type="ECO:0000256" key="12">
    <source>
        <dbReference type="ARBA" id="ARBA00023049"/>
    </source>
</evidence>
<dbReference type="FunFam" id="1.25.50.20:FF:000012">
    <property type="entry name" value="Aminopeptidase N"/>
    <property type="match status" value="1"/>
</dbReference>
<dbReference type="PRINTS" id="PR00756">
    <property type="entry name" value="ALADIPTASE"/>
</dbReference>
<evidence type="ECO:0000256" key="6">
    <source>
        <dbReference type="ARBA" id="ARBA00022692"/>
    </source>
</evidence>
<feature type="binding site" evidence="17">
    <location>
        <position position="397"/>
    </location>
    <ligand>
        <name>Zn(2+)</name>
        <dbReference type="ChEBI" id="CHEBI:29105"/>
        <note>catalytic</note>
    </ligand>
</feature>
<evidence type="ECO:0000256" key="20">
    <source>
        <dbReference type="SAM" id="MobiDB-lite"/>
    </source>
</evidence>
<feature type="active site" description="Proton acceptor" evidence="16">
    <location>
        <position position="398"/>
    </location>
</feature>
<gene>
    <name evidence="25" type="primary">LOC116941889</name>
</gene>
<dbReference type="GO" id="GO:0005737">
    <property type="term" value="C:cytoplasm"/>
    <property type="evidence" value="ECO:0007669"/>
    <property type="project" value="TreeGrafter"/>
</dbReference>
<evidence type="ECO:0000256" key="19">
    <source>
        <dbReference type="RuleBase" id="RU364040"/>
    </source>
</evidence>
<dbReference type="SUPFAM" id="SSF63737">
    <property type="entry name" value="Leukotriene A4 hydrolase N-terminal domain"/>
    <property type="match status" value="1"/>
</dbReference>
<feature type="binding site" evidence="17">
    <location>
        <position position="401"/>
    </location>
    <ligand>
        <name>Zn(2+)</name>
        <dbReference type="ChEBI" id="CHEBI:29105"/>
        <note>catalytic</note>
    </ligand>
</feature>
<evidence type="ECO:0000256" key="3">
    <source>
        <dbReference type="ARBA" id="ARBA00022438"/>
    </source>
</evidence>
<dbReference type="InterPro" id="IPR027268">
    <property type="entry name" value="Peptidase_M4/M1_CTD_sf"/>
</dbReference>
<evidence type="ECO:0000256" key="15">
    <source>
        <dbReference type="ARBA" id="ARBA00023180"/>
    </source>
</evidence>